<dbReference type="GO" id="GO:0009245">
    <property type="term" value="P:lipid A biosynthetic process"/>
    <property type="evidence" value="ECO:0007669"/>
    <property type="project" value="UniProtKB-UniRule"/>
</dbReference>
<evidence type="ECO:0000256" key="7">
    <source>
        <dbReference type="ARBA" id="ARBA00022676"/>
    </source>
</evidence>
<dbReference type="InterPro" id="IPR003835">
    <property type="entry name" value="Glyco_trans_19"/>
</dbReference>
<protein>
    <recommendedName>
        <fullName evidence="4 11">Lipid-A-disaccharide synthase</fullName>
        <ecNumber evidence="3 11">2.4.1.182</ecNumber>
    </recommendedName>
</protein>
<evidence type="ECO:0000256" key="2">
    <source>
        <dbReference type="ARBA" id="ARBA00007868"/>
    </source>
</evidence>
<comment type="similarity">
    <text evidence="2 11">Belongs to the LpxB family.</text>
</comment>
<evidence type="ECO:0000256" key="1">
    <source>
        <dbReference type="ARBA" id="ARBA00002056"/>
    </source>
</evidence>
<keyword evidence="13" id="KW-1185">Reference proteome</keyword>
<dbReference type="PANTHER" id="PTHR30372:SF4">
    <property type="entry name" value="LIPID-A-DISACCHARIDE SYNTHASE, MITOCHONDRIAL-RELATED"/>
    <property type="match status" value="1"/>
</dbReference>
<keyword evidence="7 11" id="KW-0328">Glycosyltransferase</keyword>
<comment type="function">
    <text evidence="1 11">Condensation of UDP-2,3-diacylglucosamine and 2,3-diacylglucosamine-1-phosphate to form lipid A disaccharide, a precursor of lipid A, a phosphorylated glycolipid that anchors the lipopolysaccharide to the outer membrane of the cell.</text>
</comment>
<comment type="pathway">
    <text evidence="11">Bacterial outer membrane biogenesis; LPS lipid A biosynthesis.</text>
</comment>
<dbReference type="PANTHER" id="PTHR30372">
    <property type="entry name" value="LIPID-A-DISACCHARIDE SYNTHASE"/>
    <property type="match status" value="1"/>
</dbReference>
<dbReference type="HAMAP" id="MF_00392">
    <property type="entry name" value="LpxB"/>
    <property type="match status" value="1"/>
</dbReference>
<sequence length="422" mass="43846">MTADGPRLFLVAGEPSGDALGAALIRALREETGGAARFSGVGGPLMAAEGFESLFPQDDLAVMGLVEVLPRLPAILRRLRQTVDAAAAWRPDALVTIDSPSFGLRVARRLKARAPATRAIHYVAPSVWAWRPGRARKMAAYVDRVLALLPFEPPFFEAVGLPCDFVGHPAMAAPQADAAAVAALRARLDIAPGAPVLLALPGSRMGELRRHMALFGETIRLLGAERPDLRVILPTVPGVAEAAAAMSAGWAVRPDILDPRGAPPELAAARKRAAFRAATAALCASGTVALELAAADLPMVSVYRANPLTASIVRRLVAVGSANLVNLVAGAPPVPDARRGARAALAPEPGPVPELLQEHFTARAAADAVAPLLSEGPARAAQRAAFAVVRAALGGDGPPPETRAARAILADLRDAPREEASR</sequence>
<dbReference type="AlphaFoldDB" id="A0A1H4BER8"/>
<dbReference type="Pfam" id="PF02684">
    <property type="entry name" value="LpxB"/>
    <property type="match status" value="1"/>
</dbReference>
<organism evidence="12 13">
    <name type="scientific">Rubrimonas cliftonensis</name>
    <dbReference type="NCBI Taxonomy" id="89524"/>
    <lineage>
        <taxon>Bacteria</taxon>
        <taxon>Pseudomonadati</taxon>
        <taxon>Pseudomonadota</taxon>
        <taxon>Alphaproteobacteria</taxon>
        <taxon>Rhodobacterales</taxon>
        <taxon>Paracoccaceae</taxon>
        <taxon>Rubrimonas</taxon>
    </lineage>
</organism>
<accession>A0A1H4BER8</accession>
<evidence type="ECO:0000256" key="11">
    <source>
        <dbReference type="HAMAP-Rule" id="MF_00392"/>
    </source>
</evidence>
<evidence type="ECO:0000256" key="6">
    <source>
        <dbReference type="ARBA" id="ARBA00022556"/>
    </source>
</evidence>
<evidence type="ECO:0000256" key="9">
    <source>
        <dbReference type="ARBA" id="ARBA00023098"/>
    </source>
</evidence>
<evidence type="ECO:0000313" key="13">
    <source>
        <dbReference type="Proteomes" id="UP000198703"/>
    </source>
</evidence>
<evidence type="ECO:0000256" key="3">
    <source>
        <dbReference type="ARBA" id="ARBA00012687"/>
    </source>
</evidence>
<dbReference type="SUPFAM" id="SSF53756">
    <property type="entry name" value="UDP-Glycosyltransferase/glycogen phosphorylase"/>
    <property type="match status" value="1"/>
</dbReference>
<dbReference type="GO" id="GO:0016020">
    <property type="term" value="C:membrane"/>
    <property type="evidence" value="ECO:0007669"/>
    <property type="project" value="GOC"/>
</dbReference>
<name>A0A1H4BER8_9RHOB</name>
<evidence type="ECO:0000256" key="5">
    <source>
        <dbReference type="ARBA" id="ARBA00022516"/>
    </source>
</evidence>
<proteinExistence type="inferred from homology"/>
<dbReference type="OrthoDB" id="9801642at2"/>
<keyword evidence="8 11" id="KW-0808">Transferase</keyword>
<evidence type="ECO:0000313" key="12">
    <source>
        <dbReference type="EMBL" id="SEA46651.1"/>
    </source>
</evidence>
<keyword evidence="5 11" id="KW-0444">Lipid biosynthesis</keyword>
<dbReference type="GO" id="GO:0005543">
    <property type="term" value="F:phospholipid binding"/>
    <property type="evidence" value="ECO:0007669"/>
    <property type="project" value="TreeGrafter"/>
</dbReference>
<keyword evidence="9 11" id="KW-0443">Lipid metabolism</keyword>
<dbReference type="STRING" id="89524.SAMN05444370_105171"/>
<gene>
    <name evidence="11" type="primary">lpxB</name>
    <name evidence="12" type="ORF">SAMN05444370_105171</name>
</gene>
<dbReference type="Proteomes" id="UP000198703">
    <property type="component" value="Unassembled WGS sequence"/>
</dbReference>
<dbReference type="EMBL" id="FNQM01000005">
    <property type="protein sequence ID" value="SEA46651.1"/>
    <property type="molecule type" value="Genomic_DNA"/>
</dbReference>
<reference evidence="12 13" key="1">
    <citation type="submission" date="2016-10" db="EMBL/GenBank/DDBJ databases">
        <authorList>
            <person name="de Groot N.N."/>
        </authorList>
    </citation>
    <scope>NUCLEOTIDE SEQUENCE [LARGE SCALE GENOMIC DNA]</scope>
    <source>
        <strain evidence="12 13">DSM 15345</strain>
    </source>
</reference>
<dbReference type="RefSeq" id="WP_093253159.1">
    <property type="nucleotide sequence ID" value="NZ_FNQM01000005.1"/>
</dbReference>
<keyword evidence="6 11" id="KW-0441">Lipid A biosynthesis</keyword>
<comment type="catalytic activity">
    <reaction evidence="10 11">
        <text>a lipid X + a UDP-2-N,3-O-bis[(3R)-3-hydroxyacyl]-alpha-D-glucosamine = a lipid A disaccharide + UDP + H(+)</text>
        <dbReference type="Rhea" id="RHEA:67828"/>
        <dbReference type="ChEBI" id="CHEBI:15378"/>
        <dbReference type="ChEBI" id="CHEBI:58223"/>
        <dbReference type="ChEBI" id="CHEBI:137748"/>
        <dbReference type="ChEBI" id="CHEBI:176338"/>
        <dbReference type="ChEBI" id="CHEBI:176343"/>
        <dbReference type="EC" id="2.4.1.182"/>
    </reaction>
</comment>
<evidence type="ECO:0000256" key="8">
    <source>
        <dbReference type="ARBA" id="ARBA00022679"/>
    </source>
</evidence>
<dbReference type="EC" id="2.4.1.182" evidence="3 11"/>
<evidence type="ECO:0000256" key="10">
    <source>
        <dbReference type="ARBA" id="ARBA00048975"/>
    </source>
</evidence>
<evidence type="ECO:0000256" key="4">
    <source>
        <dbReference type="ARBA" id="ARBA00020902"/>
    </source>
</evidence>
<dbReference type="UniPathway" id="UPA00973"/>
<dbReference type="NCBIfam" id="TIGR00215">
    <property type="entry name" value="lpxB"/>
    <property type="match status" value="1"/>
</dbReference>
<dbReference type="GO" id="GO:0008915">
    <property type="term" value="F:lipid-A-disaccharide synthase activity"/>
    <property type="evidence" value="ECO:0007669"/>
    <property type="project" value="UniProtKB-UniRule"/>
</dbReference>